<dbReference type="InterPro" id="IPR012818">
    <property type="entry name" value="CbiE"/>
</dbReference>
<evidence type="ECO:0000313" key="8">
    <source>
        <dbReference type="Proteomes" id="UP000002061"/>
    </source>
</evidence>
<dbReference type="OrthoDB" id="42238at2157"/>
<evidence type="ECO:0000313" key="7">
    <source>
        <dbReference type="EMBL" id="ADG13690.1"/>
    </source>
</evidence>
<evidence type="ECO:0000259" key="6">
    <source>
        <dbReference type="Pfam" id="PF00590"/>
    </source>
</evidence>
<dbReference type="EMBL" id="CP002009">
    <property type="protein sequence ID" value="ADG13690.1"/>
    <property type="molecule type" value="Genomic_DNA"/>
</dbReference>
<dbReference type="PANTHER" id="PTHR43182:SF1">
    <property type="entry name" value="COBALT-PRECORRIN-7 C(5)-METHYLTRANSFERASE"/>
    <property type="match status" value="1"/>
</dbReference>
<evidence type="ECO:0000256" key="3">
    <source>
        <dbReference type="ARBA" id="ARBA00022603"/>
    </source>
</evidence>
<organism evidence="7 8">
    <name type="scientific">Methanocaldococcus infernus (strain DSM 11812 / JCM 15783 / ME)</name>
    <dbReference type="NCBI Taxonomy" id="573063"/>
    <lineage>
        <taxon>Archaea</taxon>
        <taxon>Methanobacteriati</taxon>
        <taxon>Methanobacteriota</taxon>
        <taxon>Methanomada group</taxon>
        <taxon>Methanococci</taxon>
        <taxon>Methanococcales</taxon>
        <taxon>Methanocaldococcaceae</taxon>
        <taxon>Methanocaldococcus</taxon>
    </lineage>
</organism>
<dbReference type="Proteomes" id="UP000002061">
    <property type="component" value="Chromosome"/>
</dbReference>
<dbReference type="GO" id="GO:0009236">
    <property type="term" value="P:cobalamin biosynthetic process"/>
    <property type="evidence" value="ECO:0007669"/>
    <property type="project" value="UniProtKB-UniPathway"/>
</dbReference>
<keyword evidence="8" id="KW-1185">Reference proteome</keyword>
<evidence type="ECO:0000256" key="2">
    <source>
        <dbReference type="ARBA" id="ARBA00022573"/>
    </source>
</evidence>
<accession>D5VSY7</accession>
<feature type="domain" description="Tetrapyrrole methylase" evidence="6">
    <location>
        <begin position="1"/>
        <end position="188"/>
    </location>
</feature>
<dbReference type="HOGENOM" id="CLU_089162_2_0_2"/>
<dbReference type="NCBIfam" id="TIGR02467">
    <property type="entry name" value="CbiE"/>
    <property type="match status" value="1"/>
</dbReference>
<evidence type="ECO:0000256" key="1">
    <source>
        <dbReference type="ARBA" id="ARBA00004953"/>
    </source>
</evidence>
<dbReference type="STRING" id="573063.Metin_1032"/>
<name>D5VSY7_METIM</name>
<dbReference type="eggNOG" id="arCOG00650">
    <property type="taxonomic scope" value="Archaea"/>
</dbReference>
<dbReference type="InterPro" id="IPR000878">
    <property type="entry name" value="4pyrrol_Mease"/>
</dbReference>
<dbReference type="Gene3D" id="3.30.950.10">
    <property type="entry name" value="Methyltransferase, Cobalt-precorrin-4 Transmethylase, Domain 2"/>
    <property type="match status" value="1"/>
</dbReference>
<dbReference type="InterPro" id="IPR014777">
    <property type="entry name" value="4pyrrole_Mease_sub1"/>
</dbReference>
<dbReference type="RefSeq" id="WP_013100435.1">
    <property type="nucleotide sequence ID" value="NC_014122.1"/>
</dbReference>
<dbReference type="InterPro" id="IPR035996">
    <property type="entry name" value="4pyrrol_Methylase_sf"/>
</dbReference>
<dbReference type="CDD" id="cd11644">
    <property type="entry name" value="Precorrin-6Y-MT"/>
    <property type="match status" value="1"/>
</dbReference>
<dbReference type="UniPathway" id="UPA00148"/>
<dbReference type="Gene3D" id="3.40.1010.10">
    <property type="entry name" value="Cobalt-precorrin-4 Transmethylase, Domain 1"/>
    <property type="match status" value="1"/>
</dbReference>
<keyword evidence="5" id="KW-0949">S-adenosyl-L-methionine</keyword>
<gene>
    <name evidence="7" type="ordered locus">Metin_1032</name>
</gene>
<keyword evidence="3" id="KW-0489">Methyltransferase</keyword>
<dbReference type="Pfam" id="PF00590">
    <property type="entry name" value="TP_methylase"/>
    <property type="match status" value="1"/>
</dbReference>
<keyword evidence="2" id="KW-0169">Cobalamin biosynthesis</keyword>
<protein>
    <submittedName>
        <fullName evidence="7">Precorrin-6y C5,15-methyltransferase (Decarboxylating), CbiE subunit</fullName>
    </submittedName>
</protein>
<dbReference type="PANTHER" id="PTHR43182">
    <property type="entry name" value="COBALT-PRECORRIN-6B C(15)-METHYLTRANSFERASE (DECARBOXYLATING)"/>
    <property type="match status" value="1"/>
</dbReference>
<dbReference type="AlphaFoldDB" id="D5VSY7"/>
<comment type="pathway">
    <text evidence="1">Cofactor biosynthesis; adenosylcobalamin biosynthesis.</text>
</comment>
<dbReference type="GeneID" id="9132050"/>
<evidence type="ECO:0000256" key="5">
    <source>
        <dbReference type="ARBA" id="ARBA00022691"/>
    </source>
</evidence>
<evidence type="ECO:0000256" key="4">
    <source>
        <dbReference type="ARBA" id="ARBA00022679"/>
    </source>
</evidence>
<dbReference type="SUPFAM" id="SSF53790">
    <property type="entry name" value="Tetrapyrrole methylase"/>
    <property type="match status" value="1"/>
</dbReference>
<reference evidence="7" key="1">
    <citation type="submission" date="2010-04" db="EMBL/GenBank/DDBJ databases">
        <title>Complete sequence of Methanocaldococcus infernus ME.</title>
        <authorList>
            <consortium name="US DOE Joint Genome Institute"/>
            <person name="Lucas S."/>
            <person name="Copeland A."/>
            <person name="Lapidus A."/>
            <person name="Cheng J.-F."/>
            <person name="Bruce D."/>
            <person name="Goodwin L."/>
            <person name="Pitluck S."/>
            <person name="Munk A.C."/>
            <person name="Detter J.C."/>
            <person name="Han C."/>
            <person name="Tapia R."/>
            <person name="Land M."/>
            <person name="Hauser L."/>
            <person name="Kyrpides N."/>
            <person name="Mikhailova N."/>
            <person name="Sieprawska-Lupa M."/>
            <person name="Whitman W.B."/>
            <person name="Woyke T."/>
        </authorList>
    </citation>
    <scope>NUCLEOTIDE SEQUENCE [LARGE SCALE GENOMIC DNA]</scope>
    <source>
        <strain evidence="7">ME</strain>
    </source>
</reference>
<dbReference type="GO" id="GO:0008276">
    <property type="term" value="F:protein methyltransferase activity"/>
    <property type="evidence" value="ECO:0007669"/>
    <property type="project" value="InterPro"/>
</dbReference>
<dbReference type="NCBIfam" id="NF004460">
    <property type="entry name" value="PRK05787.2-3"/>
    <property type="match status" value="1"/>
</dbReference>
<proteinExistence type="predicted"/>
<dbReference type="GO" id="GO:0032259">
    <property type="term" value="P:methylation"/>
    <property type="evidence" value="ECO:0007669"/>
    <property type="project" value="UniProtKB-KW"/>
</dbReference>
<dbReference type="InterPro" id="IPR050714">
    <property type="entry name" value="Cobalamin_biosynth_MTase"/>
</dbReference>
<dbReference type="KEGG" id="mif:Metin_1032"/>
<dbReference type="InterPro" id="IPR014776">
    <property type="entry name" value="4pyrrole_Mease_sub2"/>
</dbReference>
<sequence>MIYLIGIGPGDKRFLTLLALEKVNSCKYIVGSRRALSLFELKDKEVYEVRNVVEDLKNILGSIDYKAHDMAILSTGDPCFSGLLKTLLKIGVDKEYIEVIPGISSVQIASAKLKISWEDFKILTLHGKRENLKKLIDYIKNNEKVIFLPNNLKEDAKYLVENGIDREVWILENLTYPNEKIYKLKLSDCINKEFSYLTICVLD</sequence>
<keyword evidence="4" id="KW-0808">Transferase</keyword>